<dbReference type="Proteomes" id="UP001237642">
    <property type="component" value="Unassembled WGS sequence"/>
</dbReference>
<name>A0AAD8HT68_9APIA</name>
<dbReference type="EMBL" id="JAUIZM010000007">
    <property type="protein sequence ID" value="KAK1372999.1"/>
    <property type="molecule type" value="Genomic_DNA"/>
</dbReference>
<reference evidence="2" key="1">
    <citation type="submission" date="2023-02" db="EMBL/GenBank/DDBJ databases">
        <title>Genome of toxic invasive species Heracleum sosnowskyi carries increased number of genes despite the absence of recent whole-genome duplications.</title>
        <authorList>
            <person name="Schelkunov M."/>
            <person name="Shtratnikova V."/>
            <person name="Makarenko M."/>
            <person name="Klepikova A."/>
            <person name="Omelchenko D."/>
            <person name="Novikova G."/>
            <person name="Obukhova E."/>
            <person name="Bogdanov V."/>
            <person name="Penin A."/>
            <person name="Logacheva M."/>
        </authorList>
    </citation>
    <scope>NUCLEOTIDE SEQUENCE</scope>
    <source>
        <strain evidence="2">Hsosn_3</strain>
        <tissue evidence="2">Leaf</tissue>
    </source>
</reference>
<evidence type="ECO:0000313" key="3">
    <source>
        <dbReference type="Proteomes" id="UP001237642"/>
    </source>
</evidence>
<feature type="compositionally biased region" description="Polar residues" evidence="1">
    <location>
        <begin position="261"/>
        <end position="278"/>
    </location>
</feature>
<evidence type="ECO:0000313" key="2">
    <source>
        <dbReference type="EMBL" id="KAK1372999.1"/>
    </source>
</evidence>
<feature type="region of interest" description="Disordered" evidence="1">
    <location>
        <begin position="334"/>
        <end position="369"/>
    </location>
</feature>
<proteinExistence type="predicted"/>
<feature type="compositionally biased region" description="Basic and acidic residues" evidence="1">
    <location>
        <begin position="283"/>
        <end position="293"/>
    </location>
</feature>
<dbReference type="AlphaFoldDB" id="A0AAD8HT68"/>
<accession>A0AAD8HT68</accession>
<feature type="compositionally biased region" description="Polar residues" evidence="1">
    <location>
        <begin position="303"/>
        <end position="317"/>
    </location>
</feature>
<organism evidence="2 3">
    <name type="scientific">Heracleum sosnowskyi</name>
    <dbReference type="NCBI Taxonomy" id="360622"/>
    <lineage>
        <taxon>Eukaryota</taxon>
        <taxon>Viridiplantae</taxon>
        <taxon>Streptophyta</taxon>
        <taxon>Embryophyta</taxon>
        <taxon>Tracheophyta</taxon>
        <taxon>Spermatophyta</taxon>
        <taxon>Magnoliopsida</taxon>
        <taxon>eudicotyledons</taxon>
        <taxon>Gunneridae</taxon>
        <taxon>Pentapetalae</taxon>
        <taxon>asterids</taxon>
        <taxon>campanulids</taxon>
        <taxon>Apiales</taxon>
        <taxon>Apiaceae</taxon>
        <taxon>Apioideae</taxon>
        <taxon>apioid superclade</taxon>
        <taxon>Tordylieae</taxon>
        <taxon>Tordyliinae</taxon>
        <taxon>Heracleum</taxon>
    </lineage>
</organism>
<sequence length="369" mass="41176">MLTPTPLYHEVVEEVWTTAEYDALNGTTSFSVKGNLHVVNSDVINACFKLPENNYDSMPNNSEIVVMLNSMNYSLSTDNLGKIVRKGMVKEWSYLCDAFIKTCSGKITNFDVVTHSMLVMLNMLLSDKYFDFSTLVMYELVVKLGKKESRGKNIYFSRFLMILVDHVCNNSIVINNQDSKFSYFVQEKRVLSDLIRMNLNSEVQLVYLPIIQVTISNPSSSQPQTALTSIVAMEAVSAPQLPTQATKPKVHKSKSKKLTSGVSQKISVVKSTTHTEGSVQVDVRGEGRGESQRIPKNKVGEVSATQTSHHVSSQKDTLVQKEVSSFLVASYQKDVTIETSSQPGTHSKRVRDTPSQKKHFSNLSKEKEG</sequence>
<comment type="caution">
    <text evidence="2">The sequence shown here is derived from an EMBL/GenBank/DDBJ whole genome shotgun (WGS) entry which is preliminary data.</text>
</comment>
<evidence type="ECO:0000256" key="1">
    <source>
        <dbReference type="SAM" id="MobiDB-lite"/>
    </source>
</evidence>
<reference evidence="2" key="2">
    <citation type="submission" date="2023-05" db="EMBL/GenBank/DDBJ databases">
        <authorList>
            <person name="Schelkunov M.I."/>
        </authorList>
    </citation>
    <scope>NUCLEOTIDE SEQUENCE</scope>
    <source>
        <strain evidence="2">Hsosn_3</strain>
        <tissue evidence="2">Leaf</tissue>
    </source>
</reference>
<keyword evidence="3" id="KW-1185">Reference proteome</keyword>
<gene>
    <name evidence="2" type="ORF">POM88_029192</name>
</gene>
<feature type="compositionally biased region" description="Basic residues" evidence="1">
    <location>
        <begin position="248"/>
        <end position="257"/>
    </location>
</feature>
<feature type="region of interest" description="Disordered" evidence="1">
    <location>
        <begin position="242"/>
        <end position="318"/>
    </location>
</feature>
<protein>
    <submittedName>
        <fullName evidence="2">Uncharacterized protein</fullName>
    </submittedName>
</protein>